<evidence type="ECO:0000256" key="2">
    <source>
        <dbReference type="SAM" id="SignalP"/>
    </source>
</evidence>
<accession>A0A543ADU8</accession>
<protein>
    <recommendedName>
        <fullName evidence="5">DUF3558 domain-containing protein</fullName>
    </recommendedName>
</protein>
<dbReference type="Proteomes" id="UP000320209">
    <property type="component" value="Unassembled WGS sequence"/>
</dbReference>
<feature type="chain" id="PRO_5038992663" description="DUF3558 domain-containing protein" evidence="2">
    <location>
        <begin position="29"/>
        <end position="192"/>
    </location>
</feature>
<feature type="signal peptide" evidence="2">
    <location>
        <begin position="1"/>
        <end position="28"/>
    </location>
</feature>
<comment type="caution">
    <text evidence="3">The sequence shown here is derived from an EMBL/GenBank/DDBJ whole genome shotgun (WGS) entry which is preliminary data.</text>
</comment>
<evidence type="ECO:0008006" key="5">
    <source>
        <dbReference type="Google" id="ProtNLM"/>
    </source>
</evidence>
<proteinExistence type="predicted"/>
<evidence type="ECO:0000313" key="3">
    <source>
        <dbReference type="EMBL" id="TQL70764.1"/>
    </source>
</evidence>
<name>A0A543ADU8_9ACTN</name>
<evidence type="ECO:0000256" key="1">
    <source>
        <dbReference type="SAM" id="MobiDB-lite"/>
    </source>
</evidence>
<gene>
    <name evidence="3" type="ORF">FB381_4706</name>
</gene>
<reference evidence="3 4" key="1">
    <citation type="submission" date="2019-06" db="EMBL/GenBank/DDBJ databases">
        <title>Sequencing the genomes of 1000 actinobacteria strains.</title>
        <authorList>
            <person name="Klenk H.-P."/>
        </authorList>
    </citation>
    <scope>NUCLEOTIDE SEQUENCE [LARGE SCALE GENOMIC DNA]</scope>
    <source>
        <strain evidence="3 4">DSM 25218</strain>
    </source>
</reference>
<dbReference type="PROSITE" id="PS51257">
    <property type="entry name" value="PROKAR_LIPOPROTEIN"/>
    <property type="match status" value="1"/>
</dbReference>
<dbReference type="RefSeq" id="WP_141782453.1">
    <property type="nucleotide sequence ID" value="NZ_VFOV01000001.1"/>
</dbReference>
<evidence type="ECO:0000313" key="4">
    <source>
        <dbReference type="Proteomes" id="UP000320209"/>
    </source>
</evidence>
<keyword evidence="4" id="KW-1185">Reference proteome</keyword>
<dbReference type="OrthoDB" id="3785769at2"/>
<dbReference type="AlphaFoldDB" id="A0A543ADU8"/>
<dbReference type="EMBL" id="VFOV01000001">
    <property type="protein sequence ID" value="TQL70764.1"/>
    <property type="molecule type" value="Genomic_DNA"/>
</dbReference>
<keyword evidence="2" id="KW-0732">Signal</keyword>
<organism evidence="3 4">
    <name type="scientific">Nocardioides albertanoniae</name>
    <dbReference type="NCBI Taxonomy" id="1175486"/>
    <lineage>
        <taxon>Bacteria</taxon>
        <taxon>Bacillati</taxon>
        <taxon>Actinomycetota</taxon>
        <taxon>Actinomycetes</taxon>
        <taxon>Propionibacteriales</taxon>
        <taxon>Nocardioidaceae</taxon>
        <taxon>Nocardioides</taxon>
    </lineage>
</organism>
<feature type="region of interest" description="Disordered" evidence="1">
    <location>
        <begin position="36"/>
        <end position="61"/>
    </location>
</feature>
<feature type="compositionally biased region" description="Low complexity" evidence="1">
    <location>
        <begin position="36"/>
        <end position="51"/>
    </location>
</feature>
<sequence>MKNRIASGAPARAVLPGLAALAALGLLAGCGSDKSADSSADAPASASASGHGSDKPTFNPCEGLDIKPVEKALGAELRIERGTSAAPRCALLPKKSGGTAYELNYLPFKGTLAEAWKTMDVKSGDVSRPEVAGADDARLVKQQGVSSYAVTAFVQNGPLIQSFNSVDLEPYDGDAIDRAALALLKALSANAP</sequence>